<dbReference type="GO" id="GO:0000712">
    <property type="term" value="P:resolution of meiotic recombination intermediates"/>
    <property type="evidence" value="ECO:0007669"/>
    <property type="project" value="TreeGrafter"/>
</dbReference>
<dbReference type="UniPathway" id="UPA00378"/>
<dbReference type="InterPro" id="IPR029044">
    <property type="entry name" value="Nucleotide-diphossugar_trans"/>
</dbReference>
<dbReference type="Proteomes" id="UP000541444">
    <property type="component" value="Unassembled WGS sequence"/>
</dbReference>
<dbReference type="Gene3D" id="3.90.199.10">
    <property type="entry name" value="Topoisomerase II, domain 5"/>
    <property type="match status" value="1"/>
</dbReference>
<evidence type="ECO:0000256" key="15">
    <source>
        <dbReference type="ARBA" id="ARBA00023034"/>
    </source>
</evidence>
<dbReference type="PRINTS" id="PR01158">
    <property type="entry name" value="TOPISMRASEII"/>
</dbReference>
<dbReference type="InterPro" id="IPR004139">
    <property type="entry name" value="Glyco_trans_13"/>
</dbReference>
<keyword evidence="13" id="KW-1133">Transmembrane helix</keyword>
<evidence type="ECO:0000256" key="8">
    <source>
        <dbReference type="ARBA" id="ARBA00022692"/>
    </source>
</evidence>
<protein>
    <recommendedName>
        <fullName evidence="21">Alpha-1,3-mannosyl-glycoprotein 2-beta-N-acetylglucosaminyltransferase</fullName>
        <shortName evidence="21">GNT-I</shortName>
        <shortName evidence="21">GlcNAc-T I</shortName>
        <ecNumber evidence="21">2.4.1.101</ecNumber>
    </recommendedName>
    <alternativeName>
        <fullName evidence="21">N-glycosyl-oligosaccharide-glycoprotein N-acetylglucosaminyltransferase I</fullName>
    </alternativeName>
</protein>
<keyword evidence="19" id="KW-0413">Isomerase</keyword>
<keyword evidence="8" id="KW-0812">Transmembrane</keyword>
<dbReference type="OrthoDB" id="440755at2759"/>
<evidence type="ECO:0000256" key="2">
    <source>
        <dbReference type="ARBA" id="ARBA00001946"/>
    </source>
</evidence>
<evidence type="ECO:0000256" key="3">
    <source>
        <dbReference type="ARBA" id="ARBA00004323"/>
    </source>
</evidence>
<evidence type="ECO:0000256" key="5">
    <source>
        <dbReference type="ARBA" id="ARBA00006492"/>
    </source>
</evidence>
<keyword evidence="6 21" id="KW-0328">Glycosyltransferase</keyword>
<evidence type="ECO:0000256" key="13">
    <source>
        <dbReference type="ARBA" id="ARBA00022989"/>
    </source>
</evidence>
<evidence type="ECO:0000256" key="10">
    <source>
        <dbReference type="ARBA" id="ARBA00022741"/>
    </source>
</evidence>
<evidence type="ECO:0000256" key="18">
    <source>
        <dbReference type="ARBA" id="ARBA00023211"/>
    </source>
</evidence>
<keyword evidence="9 21" id="KW-0479">Metal-binding</keyword>
<sequence length="361" mass="41682">MAFSKKKIEAKKNWLRKFNPETHLDQKEKLIKYSDFVNKELILFSMADLQRSIPSMVDSLKPGQRKILFCSFKQNITKEVKVAQFSGYVLGHSAYYHGERNLAGTIIGMAQDFVGINNINLLQPNGQYGNRHQGGKDHASASCLHLLYIQMRLFGTHSGNGLFHLKKEMKSQDQECGQLRALVHDLERKGAQNVVDKLQVPVAAVVVMACNHPNYLERTIESILKYQHSVASKFLLFISQDGPNENSNYLEDDIEILPDFFDYFEAAATIMDKDRTIMAISTWNDNGQKQFVHDPKGLYRSDILGLGWMLTNITWDELSPKWPKAYWDDWLRLKGNHKEVKREPQRSTIRRSQSLQDVRFW</sequence>
<comment type="caution">
    <text evidence="23">The sequence shown here is derived from an EMBL/GenBank/DDBJ whole genome shotgun (WGS) entry which is preliminary data.</text>
</comment>
<organism evidence="23 24">
    <name type="scientific">Kingdonia uniflora</name>
    <dbReference type="NCBI Taxonomy" id="39325"/>
    <lineage>
        <taxon>Eukaryota</taxon>
        <taxon>Viridiplantae</taxon>
        <taxon>Streptophyta</taxon>
        <taxon>Embryophyta</taxon>
        <taxon>Tracheophyta</taxon>
        <taxon>Spermatophyta</taxon>
        <taxon>Magnoliopsida</taxon>
        <taxon>Ranunculales</taxon>
        <taxon>Circaeasteraceae</taxon>
        <taxon>Kingdonia</taxon>
    </lineage>
</organism>
<dbReference type="Gene3D" id="3.90.550.10">
    <property type="entry name" value="Spore Coat Polysaccharide Biosynthesis Protein SpsA, Chain A"/>
    <property type="match status" value="2"/>
</dbReference>
<name>A0A7J7L4H8_9MAGN</name>
<feature type="domain" description="Topo IIA-type catalytic" evidence="22">
    <location>
        <begin position="53"/>
        <end position="361"/>
    </location>
</feature>
<comment type="function">
    <text evidence="21">Initiates complex N-linked carbohydrate formation. Essential for the conversion of high-mannose to hybrid and complex N-glycans.</text>
</comment>
<dbReference type="PROSITE" id="PS52040">
    <property type="entry name" value="TOPO_IIA"/>
    <property type="match status" value="1"/>
</dbReference>
<keyword evidence="24" id="KW-1185">Reference proteome</keyword>
<keyword evidence="12 21" id="KW-0735">Signal-anchor</keyword>
<evidence type="ECO:0000259" key="22">
    <source>
        <dbReference type="PROSITE" id="PS52040"/>
    </source>
</evidence>
<dbReference type="InterPro" id="IPR001154">
    <property type="entry name" value="TopoII_euk"/>
</dbReference>
<keyword evidence="11" id="KW-0067">ATP-binding</keyword>
<evidence type="ECO:0000256" key="17">
    <source>
        <dbReference type="ARBA" id="ARBA00023136"/>
    </source>
</evidence>
<evidence type="ECO:0000256" key="6">
    <source>
        <dbReference type="ARBA" id="ARBA00022676"/>
    </source>
</evidence>
<comment type="cofactor">
    <cofactor evidence="2">
        <name>Mg(2+)</name>
        <dbReference type="ChEBI" id="CHEBI:18420"/>
    </cofactor>
</comment>
<dbReference type="EC" id="2.4.1.101" evidence="21"/>
<dbReference type="InterPro" id="IPR013759">
    <property type="entry name" value="Topo_IIA_B_C"/>
</dbReference>
<evidence type="ECO:0000256" key="4">
    <source>
        <dbReference type="ARBA" id="ARBA00004922"/>
    </source>
</evidence>
<keyword evidence="17" id="KW-0472">Membrane</keyword>
<dbReference type="Pfam" id="PF03071">
    <property type="entry name" value="GNT-I"/>
    <property type="match status" value="2"/>
</dbReference>
<comment type="pathway">
    <text evidence="4 21">Protein modification; protein glycosylation.</text>
</comment>
<keyword evidence="7" id="KW-0808">Transferase</keyword>
<evidence type="ECO:0000256" key="11">
    <source>
        <dbReference type="ARBA" id="ARBA00022840"/>
    </source>
</evidence>
<dbReference type="GO" id="GO:0003918">
    <property type="term" value="F:DNA topoisomerase type II (double strand cut, ATP-hydrolyzing) activity"/>
    <property type="evidence" value="ECO:0007669"/>
    <property type="project" value="UniProtKB-EC"/>
</dbReference>
<comment type="subcellular location">
    <subcellularLocation>
        <location evidence="3 21">Golgi apparatus membrane</location>
        <topology evidence="3 21">Single-pass type II membrane protein</topology>
    </subcellularLocation>
</comment>
<evidence type="ECO:0000256" key="1">
    <source>
        <dbReference type="ARBA" id="ARBA00000185"/>
    </source>
</evidence>
<dbReference type="GO" id="GO:0003677">
    <property type="term" value="F:DNA binding"/>
    <property type="evidence" value="ECO:0007669"/>
    <property type="project" value="UniProtKB-UniRule"/>
</dbReference>
<dbReference type="PANTHER" id="PTHR10169:SF38">
    <property type="entry name" value="DNA TOPOISOMERASE 2"/>
    <property type="match status" value="1"/>
</dbReference>
<dbReference type="AlphaFoldDB" id="A0A7J7L4H8"/>
<dbReference type="InterPro" id="IPR002205">
    <property type="entry name" value="Topo_IIA_dom_A"/>
</dbReference>
<dbReference type="GO" id="GO:0005524">
    <property type="term" value="F:ATP binding"/>
    <property type="evidence" value="ECO:0007669"/>
    <property type="project" value="UniProtKB-KW"/>
</dbReference>
<dbReference type="PANTHER" id="PTHR10169">
    <property type="entry name" value="DNA TOPOISOMERASE/GYRASE"/>
    <property type="match status" value="1"/>
</dbReference>
<dbReference type="GO" id="GO:0000819">
    <property type="term" value="P:sister chromatid segregation"/>
    <property type="evidence" value="ECO:0007669"/>
    <property type="project" value="TreeGrafter"/>
</dbReference>
<dbReference type="Pfam" id="PF16898">
    <property type="entry name" value="TOPRIM_C"/>
    <property type="match status" value="1"/>
</dbReference>
<dbReference type="InterPro" id="IPR013760">
    <property type="entry name" value="Topo_IIA-like_dom_sf"/>
</dbReference>
<dbReference type="SMART" id="SM00434">
    <property type="entry name" value="TOP4c"/>
    <property type="match status" value="1"/>
</dbReference>
<reference evidence="23 24" key="1">
    <citation type="journal article" date="2020" name="IScience">
        <title>Genome Sequencing of the Endangered Kingdonia uniflora (Circaeasteraceae, Ranunculales) Reveals Potential Mechanisms of Evolutionary Specialization.</title>
        <authorList>
            <person name="Sun Y."/>
            <person name="Deng T."/>
            <person name="Zhang A."/>
            <person name="Moore M.J."/>
            <person name="Landis J.B."/>
            <person name="Lin N."/>
            <person name="Zhang H."/>
            <person name="Zhang X."/>
            <person name="Huang J."/>
            <person name="Zhang X."/>
            <person name="Sun H."/>
            <person name="Wang H."/>
        </authorList>
    </citation>
    <scope>NUCLEOTIDE SEQUENCE [LARGE SCALE GENOMIC DNA]</scope>
    <source>
        <strain evidence="23">TB1705</strain>
        <tissue evidence="23">Leaf</tissue>
    </source>
</reference>
<evidence type="ECO:0000256" key="20">
    <source>
        <dbReference type="PROSITE-ProRule" id="PRU01384"/>
    </source>
</evidence>
<evidence type="ECO:0000256" key="14">
    <source>
        <dbReference type="ARBA" id="ARBA00023029"/>
    </source>
</evidence>
<accession>A0A7J7L4H8</accession>
<keyword evidence="10" id="KW-0547">Nucleotide-binding</keyword>
<dbReference type="InterPro" id="IPR013758">
    <property type="entry name" value="Topo_IIA_A/C_ab"/>
</dbReference>
<comment type="cofactor">
    <cofactor evidence="21">
        <name>Mn(2+)</name>
        <dbReference type="ChEBI" id="CHEBI:29035"/>
    </cofactor>
    <text evidence="21">The cofactor is mostly bound to the substrate.</text>
</comment>
<evidence type="ECO:0000313" key="24">
    <source>
        <dbReference type="Proteomes" id="UP000541444"/>
    </source>
</evidence>
<dbReference type="GO" id="GO:0005634">
    <property type="term" value="C:nucleus"/>
    <property type="evidence" value="ECO:0007669"/>
    <property type="project" value="TreeGrafter"/>
</dbReference>
<keyword evidence="14" id="KW-0799">Topoisomerase</keyword>
<evidence type="ECO:0000313" key="23">
    <source>
        <dbReference type="EMBL" id="KAF6137493.1"/>
    </source>
</evidence>
<dbReference type="GO" id="GO:0006265">
    <property type="term" value="P:DNA topological change"/>
    <property type="evidence" value="ECO:0007669"/>
    <property type="project" value="InterPro"/>
</dbReference>
<dbReference type="Gene3D" id="3.40.50.670">
    <property type="match status" value="1"/>
</dbReference>
<dbReference type="InterPro" id="IPR031660">
    <property type="entry name" value="TOPRIM_C"/>
</dbReference>
<evidence type="ECO:0000256" key="21">
    <source>
        <dbReference type="RuleBase" id="RU368119"/>
    </source>
</evidence>
<comment type="catalytic activity">
    <reaction evidence="21">
        <text>N(4)-(alpha-D-Man-(1-&gt;3)-[alpha-D-Man-(1-&gt;3)-[alpha-D-Man-(1-&gt;6)]-alpha-D-Man-(1-&gt;6)]-beta-D-Man-(1-&gt;4)-beta-D-GlcNAc-(1-&gt;4)-beta-D-GlcNAc)-L-asparaginyl-[protein] (N-glucan mannose isomer 5A1,2) + UDP-N-acetyl-alpha-D-glucosamine = N(4)-{beta-D-GlcNAc-(1-&gt;2)-alpha-D-Man-(1-&gt;3)-[alpha-D-Man-(1-&gt;3)-[alpha-D-Man-(1-&gt;6)]-alpha-D-Man-(1-&gt;6)]-beta-D-Man-(1-&gt;4)-beta-D-GlcNAc-(1-&gt;4)-beta-D-GlcNAc}-L-asparaginyl-[protein] + UDP + H(+)</text>
        <dbReference type="Rhea" id="RHEA:11456"/>
        <dbReference type="Rhea" id="RHEA-COMP:14367"/>
        <dbReference type="Rhea" id="RHEA-COMP:14368"/>
        <dbReference type="ChEBI" id="CHEBI:15378"/>
        <dbReference type="ChEBI" id="CHEBI:57705"/>
        <dbReference type="ChEBI" id="CHEBI:58223"/>
        <dbReference type="ChEBI" id="CHEBI:59087"/>
        <dbReference type="ChEBI" id="CHEBI:60625"/>
        <dbReference type="EC" id="2.4.1.101"/>
    </reaction>
</comment>
<comment type="caution">
    <text evidence="20">Lacks conserved residue(s) required for the propagation of feature annotation.</text>
</comment>
<keyword evidence="16 20" id="KW-0238">DNA-binding</keyword>
<dbReference type="GO" id="GO:0030145">
    <property type="term" value="F:manganese ion binding"/>
    <property type="evidence" value="ECO:0007669"/>
    <property type="project" value="UniProtKB-UniRule"/>
</dbReference>
<dbReference type="EMBL" id="JACGCM010002647">
    <property type="protein sequence ID" value="KAF6137493.1"/>
    <property type="molecule type" value="Genomic_DNA"/>
</dbReference>
<comment type="similarity">
    <text evidence="5 21">Belongs to the glycosyltransferase 13 family.</text>
</comment>
<evidence type="ECO:0000256" key="9">
    <source>
        <dbReference type="ARBA" id="ARBA00022723"/>
    </source>
</evidence>
<evidence type="ECO:0000256" key="16">
    <source>
        <dbReference type="ARBA" id="ARBA00023125"/>
    </source>
</evidence>
<keyword evidence="15 21" id="KW-0333">Golgi apparatus</keyword>
<dbReference type="Pfam" id="PF00521">
    <property type="entry name" value="DNA_topoisoIV"/>
    <property type="match status" value="1"/>
</dbReference>
<dbReference type="GO" id="GO:0003827">
    <property type="term" value="F:alpha-1,3-mannosylglycoprotein 2-beta-N-acetylglucosaminyltransferase activity"/>
    <property type="evidence" value="ECO:0007669"/>
    <property type="project" value="UniProtKB-UniRule"/>
</dbReference>
<evidence type="ECO:0000256" key="19">
    <source>
        <dbReference type="ARBA" id="ARBA00023235"/>
    </source>
</evidence>
<comment type="catalytic activity">
    <reaction evidence="1">
        <text>ATP-dependent breakage, passage and rejoining of double-stranded DNA.</text>
        <dbReference type="EC" id="5.6.2.2"/>
    </reaction>
</comment>
<dbReference type="InterPro" id="IPR050634">
    <property type="entry name" value="DNA_Topoisomerase_II"/>
</dbReference>
<proteinExistence type="inferred from homology"/>
<keyword evidence="18 21" id="KW-0464">Manganese</keyword>
<dbReference type="SUPFAM" id="SSF53448">
    <property type="entry name" value="Nucleotide-diphospho-sugar transferases"/>
    <property type="match status" value="1"/>
</dbReference>
<dbReference type="GO" id="GO:0000139">
    <property type="term" value="C:Golgi membrane"/>
    <property type="evidence" value="ECO:0007669"/>
    <property type="project" value="UniProtKB-SubCell"/>
</dbReference>
<dbReference type="SUPFAM" id="SSF56719">
    <property type="entry name" value="Type II DNA topoisomerase"/>
    <property type="match status" value="1"/>
</dbReference>
<evidence type="ECO:0000256" key="12">
    <source>
        <dbReference type="ARBA" id="ARBA00022968"/>
    </source>
</evidence>
<evidence type="ECO:0000256" key="7">
    <source>
        <dbReference type="ARBA" id="ARBA00022679"/>
    </source>
</evidence>
<gene>
    <name evidence="23" type="ORF">GIB67_031772</name>
</gene>